<dbReference type="OrthoDB" id="1117979at2"/>
<evidence type="ECO:0000313" key="2">
    <source>
        <dbReference type="Proteomes" id="UP000265926"/>
    </source>
</evidence>
<sequence length="313" mass="34897">MFACANLLAHAQNESQLNPFWNPVIANPGFAGFDNTTSLRTGNHFYQLNDSIAFNLFYATYDTYSDKLKGGIAFYFQQGLIGSRNISTTEFGFSYAGLPKKTKNGTIRLSAGGYILMATKQSWVHTLDRMLIDPETPSNLPGPEFMRYVIVKPRVGFLWDTEALTCGMTMSVPLKMDMASDSLDTKNNPVSLVLYLSKKNRGFKNGLRSKPFILTPELIVSYNTDLFLSRFRVFTQHTRHTLGAFLQSDFTNNVHTLGGTVGYASDYTRIDLSAGAGIPGISDEIGFCVELALRVTIPEVDYSRINPWAVKRK</sequence>
<reference evidence="1 2" key="1">
    <citation type="submission" date="2018-08" db="EMBL/GenBank/DDBJ databases">
        <title>Pallidiluteibacterium maritimus gen. nov., sp. nov., isolated from coastal sediment.</title>
        <authorList>
            <person name="Zhou L.Y."/>
        </authorList>
    </citation>
    <scope>NUCLEOTIDE SEQUENCE [LARGE SCALE GENOMIC DNA]</scope>
    <source>
        <strain evidence="1 2">XSD2</strain>
    </source>
</reference>
<gene>
    <name evidence="1" type="ORF">D1614_20705</name>
</gene>
<dbReference type="InterPro" id="IPR019861">
    <property type="entry name" value="PorP/SprF_Bacteroidetes"/>
</dbReference>
<dbReference type="EMBL" id="QWGR01000018">
    <property type="protein sequence ID" value="RIJ45943.1"/>
    <property type="molecule type" value="Genomic_DNA"/>
</dbReference>
<dbReference type="AlphaFoldDB" id="A0A399SVD0"/>
<name>A0A399SVD0_9BACT</name>
<protein>
    <submittedName>
        <fullName evidence="1">Type IX secretion system membrane protein PorP/SprF</fullName>
    </submittedName>
</protein>
<dbReference type="Pfam" id="PF11751">
    <property type="entry name" value="PorP_SprF"/>
    <property type="match status" value="1"/>
</dbReference>
<dbReference type="Proteomes" id="UP000265926">
    <property type="component" value="Unassembled WGS sequence"/>
</dbReference>
<evidence type="ECO:0000313" key="1">
    <source>
        <dbReference type="EMBL" id="RIJ45943.1"/>
    </source>
</evidence>
<organism evidence="1 2">
    <name type="scientific">Maribellus luteus</name>
    <dbReference type="NCBI Taxonomy" id="2305463"/>
    <lineage>
        <taxon>Bacteria</taxon>
        <taxon>Pseudomonadati</taxon>
        <taxon>Bacteroidota</taxon>
        <taxon>Bacteroidia</taxon>
        <taxon>Marinilabiliales</taxon>
        <taxon>Prolixibacteraceae</taxon>
        <taxon>Maribellus</taxon>
    </lineage>
</organism>
<dbReference type="RefSeq" id="WP_119439905.1">
    <property type="nucleotide sequence ID" value="NZ_QWGR01000018.1"/>
</dbReference>
<comment type="caution">
    <text evidence="1">The sequence shown here is derived from an EMBL/GenBank/DDBJ whole genome shotgun (WGS) entry which is preliminary data.</text>
</comment>
<proteinExistence type="predicted"/>
<accession>A0A399SVD0</accession>
<keyword evidence="2" id="KW-1185">Reference proteome</keyword>